<dbReference type="FunFam" id="1.25.40.10:FF:000023">
    <property type="entry name" value="Pre-mRNA-splicing factor SYF1"/>
    <property type="match status" value="1"/>
</dbReference>
<feature type="domain" description="Pre-mRNA-splicing factor Syf1/CRNKL1-like C-terminal HAT-repeats" evidence="13">
    <location>
        <begin position="427"/>
        <end position="821"/>
    </location>
</feature>
<dbReference type="InterPro" id="IPR056350">
    <property type="entry name" value="HAT_Syf1_central"/>
</dbReference>
<evidence type="ECO:0000259" key="13">
    <source>
        <dbReference type="Pfam" id="PF23231"/>
    </source>
</evidence>
<evidence type="ECO:0000256" key="7">
    <source>
        <dbReference type="ARBA" id="ARBA00023187"/>
    </source>
</evidence>
<feature type="domain" description="Pre-mRNA-splicing factor Syf1-like N-terminal HAT-repeats" evidence="14">
    <location>
        <begin position="13"/>
        <end position="171"/>
    </location>
</feature>
<dbReference type="GO" id="GO:0000349">
    <property type="term" value="P:generation of catalytic spliceosome for first transesterification step"/>
    <property type="evidence" value="ECO:0000318"/>
    <property type="project" value="GO_Central"/>
</dbReference>
<dbReference type="Gramene" id="rna7485">
    <property type="protein sequence ID" value="RHN71845.1"/>
    <property type="gene ID" value="gene7485"/>
</dbReference>
<dbReference type="Pfam" id="PF23231">
    <property type="entry name" value="HAT_Syf1_CNRKL1_C"/>
    <property type="match status" value="1"/>
</dbReference>
<dbReference type="InterPro" id="IPR045075">
    <property type="entry name" value="Syf1-like"/>
</dbReference>
<keyword evidence="7" id="KW-0508">mRNA splicing</keyword>
<dbReference type="OrthoDB" id="10067343at2759"/>
<proteinExistence type="inferred from homology"/>
<dbReference type="PANTHER" id="PTHR11246:SF5">
    <property type="entry name" value="PRE-MRNA-SPLICING FACTOR SYF1"/>
    <property type="match status" value="1"/>
</dbReference>
<reference evidence="19" key="4">
    <citation type="journal article" date="2018" name="Nat. Plants">
        <title>Whole-genome landscape of Medicago truncatula symbiotic genes.</title>
        <authorList>
            <person name="Pecrix Y."/>
            <person name="Staton S.E."/>
            <person name="Sallet E."/>
            <person name="Lelandais-Briere C."/>
            <person name="Moreau S."/>
            <person name="Carrere S."/>
            <person name="Blein T."/>
            <person name="Jardinaud M.F."/>
            <person name="Latrasse D."/>
            <person name="Zouine M."/>
            <person name="Zahm M."/>
            <person name="Kreplak J."/>
            <person name="Mayjonade B."/>
            <person name="Satge C."/>
            <person name="Perez M."/>
            <person name="Cauet S."/>
            <person name="Marande W."/>
            <person name="Chantry-Darmon C."/>
            <person name="Lopez-Roques C."/>
            <person name="Bouchez O."/>
            <person name="Berard A."/>
            <person name="Debelle F."/>
            <person name="Munos S."/>
            <person name="Bendahmane A."/>
            <person name="Berges H."/>
            <person name="Niebel A."/>
            <person name="Buitink J."/>
            <person name="Frugier F."/>
            <person name="Benhamed M."/>
            <person name="Crespi M."/>
            <person name="Gouzy J."/>
            <person name="Gamas P."/>
        </authorList>
    </citation>
    <scope>NUCLEOTIDE SEQUENCE [LARGE SCALE GENOMIC DNA]</scope>
    <source>
        <strain evidence="19">cv. Jemalong A17</strain>
    </source>
</reference>
<gene>
    <name evidence="17" type="primary">11434840</name>
    <name evidence="15" type="ordered locus">MTR_2g012310</name>
    <name evidence="16" type="ORF">MtrunA17_Chr2g0281221</name>
</gene>
<evidence type="ECO:0000313" key="17">
    <source>
        <dbReference type="EnsemblPlants" id="AES63699"/>
    </source>
</evidence>
<comment type="similarity">
    <text evidence="2">Belongs to the crooked-neck family.</text>
</comment>
<dbReference type="Pfam" id="PF23220">
    <property type="entry name" value="HAT_Syf1_M"/>
    <property type="match status" value="2"/>
</dbReference>
<dbReference type="GO" id="GO:0071007">
    <property type="term" value="C:U2-type catalytic step 2 spliceosome"/>
    <property type="evidence" value="ECO:0000318"/>
    <property type="project" value="GO_Central"/>
</dbReference>
<evidence type="ECO:0000256" key="5">
    <source>
        <dbReference type="ARBA" id="ARBA00022728"/>
    </source>
</evidence>
<dbReference type="InterPro" id="IPR055430">
    <property type="entry name" value="HAT_Syf1_CNRKL1_C"/>
</dbReference>
<keyword evidence="8" id="KW-0539">Nucleus</keyword>
<dbReference type="eggNOG" id="KOG2047">
    <property type="taxonomic scope" value="Eukaryota"/>
</dbReference>
<comment type="subcellular location">
    <subcellularLocation>
        <location evidence="1">Nucleus</location>
    </subcellularLocation>
</comment>
<name>G7ILD9_MEDTR</name>
<reference evidence="15 18" key="2">
    <citation type="journal article" date="2014" name="BMC Genomics">
        <title>An improved genome release (version Mt4.0) for the model legume Medicago truncatula.</title>
        <authorList>
            <person name="Tang H."/>
            <person name="Krishnakumar V."/>
            <person name="Bidwell S."/>
            <person name="Rosen B."/>
            <person name="Chan A."/>
            <person name="Zhou S."/>
            <person name="Gentzbittel L."/>
            <person name="Childs K.L."/>
            <person name="Yandell M."/>
            <person name="Gundlach H."/>
            <person name="Mayer K.F."/>
            <person name="Schwartz D.C."/>
            <person name="Town C.D."/>
        </authorList>
    </citation>
    <scope>GENOME REANNOTATION</scope>
    <source>
        <strain evidence="17 18">cv. Jemalong A17</strain>
    </source>
</reference>
<evidence type="ECO:0000256" key="8">
    <source>
        <dbReference type="ARBA" id="ARBA00023242"/>
    </source>
</evidence>
<dbReference type="Pfam" id="PF23233">
    <property type="entry name" value="HAT_Syf1_CNRKL1_N"/>
    <property type="match status" value="1"/>
</dbReference>
<dbReference type="InterPro" id="IPR011990">
    <property type="entry name" value="TPR-like_helical_dom_sf"/>
</dbReference>
<keyword evidence="18" id="KW-1185">Reference proteome</keyword>
<protein>
    <recommendedName>
        <fullName evidence="9">Pre-mRNA-splicing factor SYF1</fullName>
    </recommendedName>
    <alternativeName>
        <fullName evidence="10">Pre-mRNA-splicing factor syf1</fullName>
    </alternativeName>
</protein>
<evidence type="ECO:0000313" key="18">
    <source>
        <dbReference type="Proteomes" id="UP000002051"/>
    </source>
</evidence>
<evidence type="ECO:0000256" key="4">
    <source>
        <dbReference type="ARBA" id="ARBA00022664"/>
    </source>
</evidence>
<feature type="region of interest" description="Disordered" evidence="11">
    <location>
        <begin position="309"/>
        <end position="328"/>
    </location>
</feature>
<dbReference type="FunFam" id="1.25.40.10:FF:000411">
    <property type="entry name" value="pre-mRNA-splicing factor SYF1"/>
    <property type="match status" value="1"/>
</dbReference>
<evidence type="ECO:0000259" key="12">
    <source>
        <dbReference type="Pfam" id="PF23220"/>
    </source>
</evidence>
<dbReference type="GO" id="GO:0000974">
    <property type="term" value="C:Prp19 complex"/>
    <property type="evidence" value="ECO:0000318"/>
    <property type="project" value="GO_Central"/>
</dbReference>
<dbReference type="Proteomes" id="UP000265566">
    <property type="component" value="Chromosome 2"/>
</dbReference>
<dbReference type="Proteomes" id="UP000002051">
    <property type="component" value="Chromosome 2"/>
</dbReference>
<feature type="domain" description="Pre-mRNA-splicing factor SYF1 central HAT repeats" evidence="12">
    <location>
        <begin position="174"/>
        <end position="336"/>
    </location>
</feature>
<feature type="domain" description="Pre-mRNA-splicing factor SYF1 central HAT repeats" evidence="12">
    <location>
        <begin position="362"/>
        <end position="425"/>
    </location>
</feature>
<dbReference type="AlphaFoldDB" id="G7ILD9"/>
<evidence type="ECO:0000256" key="1">
    <source>
        <dbReference type="ARBA" id="ARBA00004123"/>
    </source>
</evidence>
<evidence type="ECO:0000313" key="16">
    <source>
        <dbReference type="EMBL" id="RHN71845.1"/>
    </source>
</evidence>
<dbReference type="EMBL" id="PSQE01000002">
    <property type="protein sequence ID" value="RHN71845.1"/>
    <property type="molecule type" value="Genomic_DNA"/>
</dbReference>
<dbReference type="FunFam" id="1.25.40.10:FF:000038">
    <property type="entry name" value="Putative pre-mRNA-splicing factor SYF1"/>
    <property type="match status" value="1"/>
</dbReference>
<evidence type="ECO:0000256" key="10">
    <source>
        <dbReference type="ARBA" id="ARBA00067212"/>
    </source>
</evidence>
<organism evidence="15 18">
    <name type="scientific">Medicago truncatula</name>
    <name type="common">Barrel medic</name>
    <name type="synonym">Medicago tribuloides</name>
    <dbReference type="NCBI Taxonomy" id="3880"/>
    <lineage>
        <taxon>Eukaryota</taxon>
        <taxon>Viridiplantae</taxon>
        <taxon>Streptophyta</taxon>
        <taxon>Embryophyta</taxon>
        <taxon>Tracheophyta</taxon>
        <taxon>Spermatophyta</taxon>
        <taxon>Magnoliopsida</taxon>
        <taxon>eudicotyledons</taxon>
        <taxon>Gunneridae</taxon>
        <taxon>Pentapetalae</taxon>
        <taxon>rosids</taxon>
        <taxon>fabids</taxon>
        <taxon>Fabales</taxon>
        <taxon>Fabaceae</taxon>
        <taxon>Papilionoideae</taxon>
        <taxon>50 kb inversion clade</taxon>
        <taxon>NPAAA clade</taxon>
        <taxon>Hologalegina</taxon>
        <taxon>IRL clade</taxon>
        <taxon>Trifolieae</taxon>
        <taxon>Medicago</taxon>
    </lineage>
</organism>
<dbReference type="HOGENOM" id="CLU_007736_0_0_1"/>
<keyword evidence="5" id="KW-0747">Spliceosome</keyword>
<reference evidence="15 18" key="1">
    <citation type="journal article" date="2011" name="Nature">
        <title>The Medicago genome provides insight into the evolution of rhizobial symbioses.</title>
        <authorList>
            <person name="Young N.D."/>
            <person name="Debelle F."/>
            <person name="Oldroyd G.E."/>
            <person name="Geurts R."/>
            <person name="Cannon S.B."/>
            <person name="Udvardi M.K."/>
            <person name="Benedito V.A."/>
            <person name="Mayer K.F."/>
            <person name="Gouzy J."/>
            <person name="Schoof H."/>
            <person name="Van de Peer Y."/>
            <person name="Proost S."/>
            <person name="Cook D.R."/>
            <person name="Meyers B.C."/>
            <person name="Spannagl M."/>
            <person name="Cheung F."/>
            <person name="De Mita S."/>
            <person name="Krishnakumar V."/>
            <person name="Gundlach H."/>
            <person name="Zhou S."/>
            <person name="Mudge J."/>
            <person name="Bharti A.K."/>
            <person name="Murray J.D."/>
            <person name="Naoumkina M.A."/>
            <person name="Rosen B."/>
            <person name="Silverstein K.A."/>
            <person name="Tang H."/>
            <person name="Rombauts S."/>
            <person name="Zhao P.X."/>
            <person name="Zhou P."/>
            <person name="Barbe V."/>
            <person name="Bardou P."/>
            <person name="Bechner M."/>
            <person name="Bellec A."/>
            <person name="Berger A."/>
            <person name="Berges H."/>
            <person name="Bidwell S."/>
            <person name="Bisseling T."/>
            <person name="Choisne N."/>
            <person name="Couloux A."/>
            <person name="Denny R."/>
            <person name="Deshpande S."/>
            <person name="Dai X."/>
            <person name="Doyle J.J."/>
            <person name="Dudez A.M."/>
            <person name="Farmer A.D."/>
            <person name="Fouteau S."/>
            <person name="Franken C."/>
            <person name="Gibelin C."/>
            <person name="Gish J."/>
            <person name="Goldstein S."/>
            <person name="Gonzalez A.J."/>
            <person name="Green P.J."/>
            <person name="Hallab A."/>
            <person name="Hartog M."/>
            <person name="Hua A."/>
            <person name="Humphray S.J."/>
            <person name="Jeong D.H."/>
            <person name="Jing Y."/>
            <person name="Jocker A."/>
            <person name="Kenton S.M."/>
            <person name="Kim D.J."/>
            <person name="Klee K."/>
            <person name="Lai H."/>
            <person name="Lang C."/>
            <person name="Lin S."/>
            <person name="Macmil S.L."/>
            <person name="Magdelenat G."/>
            <person name="Matthews L."/>
            <person name="McCorrison J."/>
            <person name="Monaghan E.L."/>
            <person name="Mun J.H."/>
            <person name="Najar F.Z."/>
            <person name="Nicholson C."/>
            <person name="Noirot C."/>
            <person name="O'Bleness M."/>
            <person name="Paule C.R."/>
            <person name="Poulain J."/>
            <person name="Prion F."/>
            <person name="Qin B."/>
            <person name="Qu C."/>
            <person name="Retzel E.F."/>
            <person name="Riddle C."/>
            <person name="Sallet E."/>
            <person name="Samain S."/>
            <person name="Samson N."/>
            <person name="Sanders I."/>
            <person name="Saurat O."/>
            <person name="Scarpelli C."/>
            <person name="Schiex T."/>
            <person name="Segurens B."/>
            <person name="Severin A.J."/>
            <person name="Sherrier D.J."/>
            <person name="Shi R."/>
            <person name="Sims S."/>
            <person name="Singer S.R."/>
            <person name="Sinharoy S."/>
            <person name="Sterck L."/>
            <person name="Viollet A."/>
            <person name="Wang B.B."/>
            <person name="Wang K."/>
            <person name="Wang M."/>
            <person name="Wang X."/>
            <person name="Warfsmann J."/>
            <person name="Weissenbach J."/>
            <person name="White D.D."/>
            <person name="White J.D."/>
            <person name="Wiley G.B."/>
            <person name="Wincker P."/>
            <person name="Xing Y."/>
            <person name="Yang L."/>
            <person name="Yao Z."/>
            <person name="Ying F."/>
            <person name="Zhai J."/>
            <person name="Zhou L."/>
            <person name="Zuber A."/>
            <person name="Denarie J."/>
            <person name="Dixon R.A."/>
            <person name="May G.D."/>
            <person name="Schwartz D.C."/>
            <person name="Rogers J."/>
            <person name="Quetier F."/>
            <person name="Town C.D."/>
            <person name="Roe B.A."/>
        </authorList>
    </citation>
    <scope>NUCLEOTIDE SEQUENCE [LARGE SCALE GENOMIC DNA]</scope>
    <source>
        <strain evidence="15">A17</strain>
        <strain evidence="17 18">cv. Jemalong A17</strain>
    </source>
</reference>
<dbReference type="GO" id="GO:0000398">
    <property type="term" value="P:mRNA splicing, via spliceosome"/>
    <property type="evidence" value="ECO:0000318"/>
    <property type="project" value="GO_Central"/>
</dbReference>
<accession>G7ILD9</accession>
<keyword evidence="4" id="KW-0507">mRNA processing</keyword>
<dbReference type="KEGG" id="mtr:11434840"/>
<dbReference type="SUPFAM" id="SSF48452">
    <property type="entry name" value="TPR-like"/>
    <property type="match status" value="5"/>
</dbReference>
<comment type="subunit">
    <text evidence="3">Associated with the spliceosome.</text>
</comment>
<dbReference type="PANTHER" id="PTHR11246">
    <property type="entry name" value="PRE-MRNA SPLICING FACTOR"/>
    <property type="match status" value="1"/>
</dbReference>
<reference evidence="17" key="3">
    <citation type="submission" date="2015-04" db="UniProtKB">
        <authorList>
            <consortium name="EnsemblPlants"/>
        </authorList>
    </citation>
    <scope>IDENTIFICATION</scope>
    <source>
        <strain evidence="17">cv. Jemalong A17</strain>
    </source>
</reference>
<dbReference type="InterPro" id="IPR003107">
    <property type="entry name" value="HAT"/>
</dbReference>
<dbReference type="EnsemblPlants" id="AES63699">
    <property type="protein sequence ID" value="AES63699"/>
    <property type="gene ID" value="MTR_2g012310"/>
</dbReference>
<dbReference type="PaxDb" id="3880-AES63699"/>
<evidence type="ECO:0000259" key="14">
    <source>
        <dbReference type="Pfam" id="PF23233"/>
    </source>
</evidence>
<dbReference type="Gene3D" id="1.25.40.10">
    <property type="entry name" value="Tetratricopeptide repeat domain"/>
    <property type="match status" value="5"/>
</dbReference>
<evidence type="ECO:0000256" key="6">
    <source>
        <dbReference type="ARBA" id="ARBA00022737"/>
    </source>
</evidence>
<keyword evidence="6" id="KW-0677">Repeat</keyword>
<dbReference type="SMART" id="SM00386">
    <property type="entry name" value="HAT"/>
    <property type="match status" value="10"/>
</dbReference>
<evidence type="ECO:0000256" key="11">
    <source>
        <dbReference type="SAM" id="MobiDB-lite"/>
    </source>
</evidence>
<evidence type="ECO:0000313" key="19">
    <source>
        <dbReference type="Proteomes" id="UP000265566"/>
    </source>
</evidence>
<dbReference type="EMBL" id="CM001218">
    <property type="protein sequence ID" value="AES63699.1"/>
    <property type="molecule type" value="Genomic_DNA"/>
</dbReference>
<dbReference type="FunFam" id="1.25.40.10:FF:000182">
    <property type="entry name" value="Pre-mRNA-splicing factor SYF1"/>
    <property type="match status" value="1"/>
</dbReference>
<dbReference type="OMA" id="IWYNYLR"/>
<evidence type="ECO:0000313" key="15">
    <source>
        <dbReference type="EMBL" id="AES63699.1"/>
    </source>
</evidence>
<evidence type="ECO:0000256" key="2">
    <source>
        <dbReference type="ARBA" id="ARBA00008644"/>
    </source>
</evidence>
<dbReference type="GO" id="GO:0071014">
    <property type="term" value="C:post-mRNA release spliceosomal complex"/>
    <property type="evidence" value="ECO:0000318"/>
    <property type="project" value="GO_Central"/>
</dbReference>
<reference evidence="16" key="5">
    <citation type="journal article" date="2018" name="Nat. Plants">
        <title>Whole-genome landscape of Medicago truncatula symbiotic genes.</title>
        <authorList>
            <person name="Pecrix Y."/>
            <person name="Gamas P."/>
            <person name="Carrere S."/>
        </authorList>
    </citation>
    <scope>NUCLEOTIDE SEQUENCE</scope>
    <source>
        <tissue evidence="16">Leaves</tissue>
    </source>
</reference>
<evidence type="ECO:0000256" key="3">
    <source>
        <dbReference type="ARBA" id="ARBA00011524"/>
    </source>
</evidence>
<dbReference type="STRING" id="3880.G7ILD9"/>
<dbReference type="FunFam" id="1.25.40.10:FF:000390">
    <property type="entry name" value="Tetratricopeptide repeat (TPR)-like superfamily protein"/>
    <property type="match status" value="1"/>
</dbReference>
<evidence type="ECO:0000256" key="9">
    <source>
        <dbReference type="ARBA" id="ARBA00039472"/>
    </source>
</evidence>
<sequence length="925" mass="108615">MAAISSDLYPSEDDLVYEEELLRNPFSLKLWWRYLIARSDSPFKKRFIIYERALKALPGSYKLWHAYLRERLEIVRSLPITHSQFETLNNTFERALVTMHKMPRVWIMYLQTLTQQKLVTRTRRTFDRALCALPVTQHDRIWEYYLFFVSQKGIPIETSLRVYRRYLQYDPNHIEDFIEFLINSSLWQESAERLASVLNDDKFYSIKGKTKHRLWLELCDLLTRHANEVSGLNVDAIIRGGIRKFSDEVGRLWTSLAEYYIRRGLHEKARDVFEEGMSTVITVRDFSVIFDSYLQFEESMLAYKMEDMDMSDEEDEENEDGMKEKEDEDEDVDVRFKFDVDVDKKEFVKEFKKNVLSGFWLNDKNDIDLRLARFDYLMERRPELANSVLLRQNPHNVEQWHRRVKLFEGNPTKQILTYTEAVRTVDPMKAVGRPHTLWVAFAKLYEEHNDLANARVIFDKAVQVNYKTVDNLASVWCEWAEIELKHENFKGALDLMRRATAEPSVEVKRKVAADGNQPVQMKLHKSLRLWTFFVDLEESLGSLESTREVYERILDLRIATPQIIINYAYFLEEHKYFEDAFKVYERGVKIFKYPHVKDIWVTYLSKFVKRYGRTKLERARELFENAVETAPADQVKPLYLQYAKLEEDYGLAKRAMKVYDQATKAVPNNEKLSMYEIYIARAAEIFGVPKTREIYEQAIESGLPDKDVKTMCLKYAELERSLGEIERARGVYVFASKFADPRSDPDFWNDWHEFEVQHGNEDTFREMLRIKRSVSASYSQTHFILPEYLMQKDQTVNLEEAKDKLKEAGIPEDEMAALERQLAPAVDKAVTKERKVGFVSAGVESQSDGGIKTNANHEEIELPEENDSDDDDIEIAQKDVPSAVFGGLVRKRDEIENNEVDDGAKEKDNESRLGALERIKKLKRN</sequence>
<dbReference type="InterPro" id="IPR055433">
    <property type="entry name" value="HAT_Syf1-like_N"/>
</dbReference>
<feature type="compositionally biased region" description="Acidic residues" evidence="11">
    <location>
        <begin position="309"/>
        <end position="319"/>
    </location>
</feature>